<feature type="transmembrane region" description="Helical" evidence="1">
    <location>
        <begin position="72"/>
        <end position="92"/>
    </location>
</feature>
<dbReference type="AlphaFoldDB" id="A0AAD6DK53"/>
<gene>
    <name evidence="2" type="ORF">N7450_006286</name>
</gene>
<organism evidence="2 3">
    <name type="scientific">Penicillium hetheringtonii</name>
    <dbReference type="NCBI Taxonomy" id="911720"/>
    <lineage>
        <taxon>Eukaryota</taxon>
        <taxon>Fungi</taxon>
        <taxon>Dikarya</taxon>
        <taxon>Ascomycota</taxon>
        <taxon>Pezizomycotina</taxon>
        <taxon>Eurotiomycetes</taxon>
        <taxon>Eurotiomycetidae</taxon>
        <taxon>Eurotiales</taxon>
        <taxon>Aspergillaceae</taxon>
        <taxon>Penicillium</taxon>
    </lineage>
</organism>
<evidence type="ECO:0000256" key="1">
    <source>
        <dbReference type="SAM" id="Phobius"/>
    </source>
</evidence>
<comment type="caution">
    <text evidence="2">The sequence shown here is derived from an EMBL/GenBank/DDBJ whole genome shotgun (WGS) entry which is preliminary data.</text>
</comment>
<evidence type="ECO:0000313" key="3">
    <source>
        <dbReference type="Proteomes" id="UP001216150"/>
    </source>
</evidence>
<proteinExistence type="predicted"/>
<accession>A0AAD6DK53</accession>
<keyword evidence="3" id="KW-1185">Reference proteome</keyword>
<protein>
    <submittedName>
        <fullName evidence="2">Major facilitator superfamily domain general substrate transporter</fullName>
    </submittedName>
</protein>
<sequence>MSDENTPLIQSPKAAENDIRDEFHDTRAGEDSEFRMDWTFFSVALLGVFIGLCDESFVIATHDRIASSFQQAYLGPWLLSGYSLGYLASLPIRFFSLYRDRGGWQDHIWCWRCRNGGLGNYRH</sequence>
<feature type="transmembrane region" description="Helical" evidence="1">
    <location>
        <begin position="38"/>
        <end position="60"/>
    </location>
</feature>
<name>A0AAD6DK53_9EURO</name>
<dbReference type="EMBL" id="JAQJAC010000004">
    <property type="protein sequence ID" value="KAJ5586499.1"/>
    <property type="molecule type" value="Genomic_DNA"/>
</dbReference>
<keyword evidence="1" id="KW-1133">Transmembrane helix</keyword>
<keyword evidence="1" id="KW-0812">Transmembrane</keyword>
<reference evidence="2 3" key="1">
    <citation type="journal article" date="2023" name="IMA Fungus">
        <title>Comparative genomic study of the Penicillium genus elucidates a diverse pangenome and 15 lateral gene transfer events.</title>
        <authorList>
            <person name="Petersen C."/>
            <person name="Sorensen T."/>
            <person name="Nielsen M.R."/>
            <person name="Sondergaard T.E."/>
            <person name="Sorensen J.L."/>
            <person name="Fitzpatrick D.A."/>
            <person name="Frisvad J.C."/>
            <person name="Nielsen K.L."/>
        </authorList>
    </citation>
    <scope>NUCLEOTIDE SEQUENCE [LARGE SCALE GENOMIC DNA]</scope>
    <source>
        <strain evidence="2 3">IBT 29057</strain>
    </source>
</reference>
<dbReference type="Proteomes" id="UP001216150">
    <property type="component" value="Unassembled WGS sequence"/>
</dbReference>
<evidence type="ECO:0000313" key="2">
    <source>
        <dbReference type="EMBL" id="KAJ5586499.1"/>
    </source>
</evidence>
<keyword evidence="1" id="KW-0472">Membrane</keyword>